<keyword evidence="1" id="KW-0472">Membrane</keyword>
<dbReference type="Proteomes" id="UP000319103">
    <property type="component" value="Unassembled WGS sequence"/>
</dbReference>
<protein>
    <recommendedName>
        <fullName evidence="4">DUF4386 domain-containing protein</fullName>
    </recommendedName>
</protein>
<accession>A0A540W6Q4</accession>
<sequence>MLTSITTPPRRTSTGALSGVLYVLFFVASLVIGGVTAPSGPIATPYSSDQVARTFLFADPSALHRSLQLTGLLQMLSALALLAFVPVLADFVSRHGSSVRAGLVRMAGVASGVLLVVSSAGGWLLSMVNSLGDLAVSRTLMNLTFITGAAPAIGTLGLVLWQVSRTALAARALPAWIGWAGSVLAVASVLSLLSLVAEPATLLIPVGRYLGFVWFLAVSLLLWRRGGTDGTE</sequence>
<feature type="transmembrane region" description="Helical" evidence="1">
    <location>
        <begin position="202"/>
        <end position="223"/>
    </location>
</feature>
<keyword evidence="1" id="KW-1133">Transmembrane helix</keyword>
<evidence type="ECO:0008006" key="4">
    <source>
        <dbReference type="Google" id="ProtNLM"/>
    </source>
</evidence>
<dbReference type="OrthoDB" id="3628084at2"/>
<evidence type="ECO:0000313" key="2">
    <source>
        <dbReference type="EMBL" id="TQF04663.1"/>
    </source>
</evidence>
<gene>
    <name evidence="2" type="ORF">E6W39_23635</name>
</gene>
<reference evidence="2 3" key="1">
    <citation type="submission" date="2019-06" db="EMBL/GenBank/DDBJ databases">
        <title>Description of Kitasatospora acidophila sp. nov. isolated from pine grove soil, and reclassification of Streptomyces novaecaesareae to Kitasatospora novaeceasareae comb. nov.</title>
        <authorList>
            <person name="Kim M.J."/>
        </authorList>
    </citation>
    <scope>NUCLEOTIDE SEQUENCE [LARGE SCALE GENOMIC DNA]</scope>
    <source>
        <strain evidence="2 3">MMS16-CNU292</strain>
    </source>
</reference>
<keyword evidence="3" id="KW-1185">Reference proteome</keyword>
<evidence type="ECO:0000256" key="1">
    <source>
        <dbReference type="SAM" id="Phobius"/>
    </source>
</evidence>
<organism evidence="2 3">
    <name type="scientific">Kitasatospora acidiphila</name>
    <dbReference type="NCBI Taxonomy" id="2567942"/>
    <lineage>
        <taxon>Bacteria</taxon>
        <taxon>Bacillati</taxon>
        <taxon>Actinomycetota</taxon>
        <taxon>Actinomycetes</taxon>
        <taxon>Kitasatosporales</taxon>
        <taxon>Streptomycetaceae</taxon>
        <taxon>Kitasatospora</taxon>
    </lineage>
</organism>
<feature type="transmembrane region" description="Helical" evidence="1">
    <location>
        <begin position="72"/>
        <end position="92"/>
    </location>
</feature>
<name>A0A540W6Q4_9ACTN</name>
<comment type="caution">
    <text evidence="2">The sequence shown here is derived from an EMBL/GenBank/DDBJ whole genome shotgun (WGS) entry which is preliminary data.</text>
</comment>
<feature type="transmembrane region" description="Helical" evidence="1">
    <location>
        <begin position="173"/>
        <end position="196"/>
    </location>
</feature>
<feature type="transmembrane region" description="Helical" evidence="1">
    <location>
        <begin position="140"/>
        <end position="161"/>
    </location>
</feature>
<dbReference type="EMBL" id="VIGB01000003">
    <property type="protein sequence ID" value="TQF04663.1"/>
    <property type="molecule type" value="Genomic_DNA"/>
</dbReference>
<proteinExistence type="predicted"/>
<keyword evidence="1" id="KW-0812">Transmembrane</keyword>
<feature type="transmembrane region" description="Helical" evidence="1">
    <location>
        <begin position="104"/>
        <end position="128"/>
    </location>
</feature>
<evidence type="ECO:0000313" key="3">
    <source>
        <dbReference type="Proteomes" id="UP000319103"/>
    </source>
</evidence>
<dbReference type="AlphaFoldDB" id="A0A540W6Q4"/>
<feature type="transmembrane region" description="Helical" evidence="1">
    <location>
        <begin position="20"/>
        <end position="37"/>
    </location>
</feature>
<dbReference type="RefSeq" id="WP_141635222.1">
    <property type="nucleotide sequence ID" value="NZ_VIGB01000003.1"/>
</dbReference>